<sequence length="101" mass="11416">MPRLIKSHNHIQLIEHMEDLRKYDATTSFNLKYFSFSTCSIFKAQVSLTDVITIGVPLIAPNSDHSRTAQTDKWILALNASLDRRLVQLAVGNGPDFMEIV</sequence>
<dbReference type="EMBL" id="JAOQAV010000172">
    <property type="protein sequence ID" value="KAJ4176593.1"/>
    <property type="molecule type" value="Genomic_DNA"/>
</dbReference>
<accession>A0A9W8QUD8</accession>
<feature type="non-terminal residue" evidence="1">
    <location>
        <position position="101"/>
    </location>
</feature>
<comment type="caution">
    <text evidence="1">The sequence shown here is derived from an EMBL/GenBank/DDBJ whole genome shotgun (WGS) entry which is preliminary data.</text>
</comment>
<protein>
    <submittedName>
        <fullName evidence="1">Uncharacterized protein</fullName>
    </submittedName>
</protein>
<gene>
    <name evidence="1" type="ORF">NW755_014326</name>
</gene>
<evidence type="ECO:0000313" key="1">
    <source>
        <dbReference type="EMBL" id="KAJ4176593.1"/>
    </source>
</evidence>
<organism evidence="1 2">
    <name type="scientific">Fusarium falciforme</name>
    <dbReference type="NCBI Taxonomy" id="195108"/>
    <lineage>
        <taxon>Eukaryota</taxon>
        <taxon>Fungi</taxon>
        <taxon>Dikarya</taxon>
        <taxon>Ascomycota</taxon>
        <taxon>Pezizomycotina</taxon>
        <taxon>Sordariomycetes</taxon>
        <taxon>Hypocreomycetidae</taxon>
        <taxon>Hypocreales</taxon>
        <taxon>Nectriaceae</taxon>
        <taxon>Fusarium</taxon>
        <taxon>Fusarium solani species complex</taxon>
    </lineage>
</organism>
<reference evidence="1" key="1">
    <citation type="submission" date="2022-09" db="EMBL/GenBank/DDBJ databases">
        <title>Fusarium specimens isolated from Avocado Roots.</title>
        <authorList>
            <person name="Stajich J."/>
            <person name="Roper C."/>
            <person name="Heimlech-Rivalta G."/>
        </authorList>
    </citation>
    <scope>NUCLEOTIDE SEQUENCE</scope>
    <source>
        <strain evidence="1">A02</strain>
    </source>
</reference>
<evidence type="ECO:0000313" key="2">
    <source>
        <dbReference type="Proteomes" id="UP001152087"/>
    </source>
</evidence>
<dbReference type="Proteomes" id="UP001152087">
    <property type="component" value="Unassembled WGS sequence"/>
</dbReference>
<keyword evidence="2" id="KW-1185">Reference proteome</keyword>
<dbReference type="AlphaFoldDB" id="A0A9W8QUD8"/>
<name>A0A9W8QUD8_9HYPO</name>
<proteinExistence type="predicted"/>